<evidence type="ECO:0000256" key="1">
    <source>
        <dbReference type="ARBA" id="ARBA00004156"/>
    </source>
</evidence>
<keyword evidence="6" id="KW-0967">Endosome</keyword>
<evidence type="ECO:0000256" key="2">
    <source>
        <dbReference type="ARBA" id="ARBA00004656"/>
    </source>
</evidence>
<comment type="subcellular location">
    <subcellularLocation>
        <location evidence="1">Cytoplasmic vesicle membrane</location>
    </subcellularLocation>
    <subcellularLocation>
        <location evidence="16">Endomembrane system</location>
        <topology evidence="16">Single-pass type I membrane protein</topology>
    </subcellularLocation>
    <subcellularLocation>
        <location evidence="13">Late endosome membrane</location>
        <topology evidence="13">Single-pass membrane protein</topology>
    </subcellularLocation>
    <subcellularLocation>
        <location evidence="2">Lysosome membrane</location>
    </subcellularLocation>
</comment>
<comment type="similarity">
    <text evidence="3">Belongs to the VOPP1/ECOP family.</text>
</comment>
<dbReference type="AlphaFoldDB" id="A0A336KVT1"/>
<dbReference type="PANTHER" id="PTHR14971">
    <property type="entry name" value="VESICULAR, OVEREXPRESSED IN CANCER, PROSURVIVAL PROTEIN 1"/>
    <property type="match status" value="1"/>
</dbReference>
<dbReference type="GO" id="GO:0031902">
    <property type="term" value="C:late endosome membrane"/>
    <property type="evidence" value="ECO:0007669"/>
    <property type="project" value="UniProtKB-SubCell"/>
</dbReference>
<dbReference type="GO" id="GO:0005765">
    <property type="term" value="C:lysosomal membrane"/>
    <property type="evidence" value="ECO:0007669"/>
    <property type="project" value="UniProtKB-SubCell"/>
</dbReference>
<feature type="region of interest" description="Disordered" evidence="17">
    <location>
        <begin position="402"/>
        <end position="454"/>
    </location>
</feature>
<feature type="transmembrane region" description="Helical" evidence="18">
    <location>
        <begin position="6"/>
        <end position="24"/>
    </location>
</feature>
<evidence type="ECO:0000256" key="8">
    <source>
        <dbReference type="ARBA" id="ARBA00023015"/>
    </source>
</evidence>
<feature type="region of interest" description="Disordered" evidence="17">
    <location>
        <begin position="675"/>
        <end position="701"/>
    </location>
</feature>
<feature type="compositionally biased region" description="Polar residues" evidence="17">
    <location>
        <begin position="313"/>
        <end position="337"/>
    </location>
</feature>
<evidence type="ECO:0000256" key="18">
    <source>
        <dbReference type="SAM" id="Phobius"/>
    </source>
</evidence>
<reference evidence="20" key="2">
    <citation type="submission" date="2018-07" db="EMBL/GenBank/DDBJ databases">
        <authorList>
            <person name="Quirk P.G."/>
            <person name="Krulwich T.A."/>
        </authorList>
    </citation>
    <scope>NUCLEOTIDE SEQUENCE</scope>
</reference>
<dbReference type="EMBL" id="UFQS01001072">
    <property type="protein sequence ID" value="SSX08837.1"/>
    <property type="molecule type" value="Genomic_DNA"/>
</dbReference>
<evidence type="ECO:0000313" key="19">
    <source>
        <dbReference type="EMBL" id="SSX08837.1"/>
    </source>
</evidence>
<evidence type="ECO:0000256" key="15">
    <source>
        <dbReference type="ARBA" id="ARBA00035715"/>
    </source>
</evidence>
<evidence type="ECO:0000256" key="5">
    <source>
        <dbReference type="ARBA" id="ARBA00022729"/>
    </source>
</evidence>
<evidence type="ECO:0000256" key="14">
    <source>
        <dbReference type="ARBA" id="ARBA00035708"/>
    </source>
</evidence>
<keyword evidence="4 18" id="KW-0812">Transmembrane</keyword>
<feature type="compositionally biased region" description="Acidic residues" evidence="17">
    <location>
        <begin position="684"/>
        <end position="701"/>
    </location>
</feature>
<evidence type="ECO:0000256" key="17">
    <source>
        <dbReference type="SAM" id="MobiDB-lite"/>
    </source>
</evidence>
<keyword evidence="8" id="KW-0805">Transcription regulation</keyword>
<dbReference type="EMBL" id="UFQT01001072">
    <property type="protein sequence ID" value="SSX28749.1"/>
    <property type="molecule type" value="Genomic_DNA"/>
</dbReference>
<name>A0A336KVT1_CULSO</name>
<feature type="compositionally biased region" description="Basic and acidic residues" evidence="17">
    <location>
        <begin position="410"/>
        <end position="421"/>
    </location>
</feature>
<evidence type="ECO:0000256" key="7">
    <source>
        <dbReference type="ARBA" id="ARBA00022989"/>
    </source>
</evidence>
<evidence type="ECO:0000256" key="4">
    <source>
        <dbReference type="ARBA" id="ARBA00022692"/>
    </source>
</evidence>
<feature type="compositionally biased region" description="Polar residues" evidence="17">
    <location>
        <begin position="427"/>
        <end position="441"/>
    </location>
</feature>
<dbReference type="InterPro" id="IPR026229">
    <property type="entry name" value="VOPP1"/>
</dbReference>
<gene>
    <name evidence="19" type="primary">CSON000419</name>
</gene>
<evidence type="ECO:0000256" key="13">
    <source>
        <dbReference type="ARBA" id="ARBA00035628"/>
    </source>
</evidence>
<evidence type="ECO:0000256" key="9">
    <source>
        <dbReference type="ARBA" id="ARBA00023136"/>
    </source>
</evidence>
<evidence type="ECO:0000256" key="11">
    <source>
        <dbReference type="ARBA" id="ARBA00023228"/>
    </source>
</evidence>
<evidence type="ECO:0000256" key="10">
    <source>
        <dbReference type="ARBA" id="ARBA00023163"/>
    </source>
</evidence>
<feature type="transmembrane region" description="Helical" evidence="18">
    <location>
        <begin position="69"/>
        <end position="87"/>
    </location>
</feature>
<keyword evidence="12" id="KW-0968">Cytoplasmic vesicle</keyword>
<feature type="region of interest" description="Disordered" evidence="17">
    <location>
        <begin position="298"/>
        <end position="361"/>
    </location>
</feature>
<feature type="region of interest" description="Disordered" evidence="17">
    <location>
        <begin position="525"/>
        <end position="580"/>
    </location>
</feature>
<reference evidence="19" key="1">
    <citation type="submission" date="2018-04" db="EMBL/GenBank/DDBJ databases">
        <authorList>
            <person name="Go L.Y."/>
            <person name="Mitchell J.A."/>
        </authorList>
    </citation>
    <scope>NUCLEOTIDE SEQUENCE</scope>
    <source>
        <tissue evidence="19">Whole organism</tissue>
    </source>
</reference>
<keyword evidence="5" id="KW-0732">Signal</keyword>
<keyword evidence="9 18" id="KW-0472">Membrane</keyword>
<evidence type="ECO:0000256" key="16">
    <source>
        <dbReference type="ARBA" id="ARBA00046288"/>
    </source>
</evidence>
<evidence type="ECO:0000256" key="12">
    <source>
        <dbReference type="ARBA" id="ARBA00023329"/>
    </source>
</evidence>
<evidence type="ECO:0000256" key="6">
    <source>
        <dbReference type="ARBA" id="ARBA00022753"/>
    </source>
</evidence>
<dbReference type="VEuPathDB" id="VectorBase:CSON000419"/>
<evidence type="ECO:0000256" key="3">
    <source>
        <dbReference type="ARBA" id="ARBA00006655"/>
    </source>
</evidence>
<evidence type="ECO:0000313" key="20">
    <source>
        <dbReference type="EMBL" id="SSX28749.1"/>
    </source>
</evidence>
<protein>
    <recommendedName>
        <fullName evidence="14">WW domain binding protein VOPP1</fullName>
    </recommendedName>
    <alternativeName>
        <fullName evidence="15">Vesicular, overexpressed in cancer, prosurvival protein 1</fullName>
    </alternativeName>
</protein>
<keyword evidence="10" id="KW-0804">Transcription</keyword>
<proteinExistence type="inferred from homology"/>
<dbReference type="PANTHER" id="PTHR14971:SF2">
    <property type="entry name" value="VESICULAR, OVEREXPRESSED IN CANCER, PROSURVIVAL PROTEIN 1"/>
    <property type="match status" value="1"/>
</dbReference>
<feature type="compositionally biased region" description="Low complexity" evidence="17">
    <location>
        <begin position="338"/>
        <end position="350"/>
    </location>
</feature>
<keyword evidence="11" id="KW-0458">Lysosome</keyword>
<feature type="compositionally biased region" description="Low complexity" evidence="17">
    <location>
        <begin position="525"/>
        <end position="576"/>
    </location>
</feature>
<keyword evidence="7 18" id="KW-1133">Transmembrane helix</keyword>
<sequence>MVHSGGYLDILKFIFCTIFILLITQQKVQARYCEGGHKCSPPKECCPQGCCYLFSPPVQRPTPPTTDHVCFVLAIVLALLCLCSLWKKRRQLCGWGTSRPHYQSEGDSTGSCYAPPQYSRCNSFHHAPPPYMEVTSKPDLYPLVFSYTGDGGKGGTNYLMVQYFRNYIVRPVGSLSAASTVDSLSSSFIRSVNEANTLVPPPYSRATSPDLSFSIHNYAMPRSTSQQACSMLMNDGNQIGNQTVIYRPCSVPDSNLQSTVRLTSAPAGQISESDSMEFNNCPISMYSNTNSVHMNLSQLGGGGSVSDGEGSLVNNGAENSDNLDVISAHNNGSQAPMNTTNNSNNSGNNSQRDDSLNNSALGSLDCIQSDEIENDNDEDYEILLQHNLTHYRNIMKMNRNQKDQQSISFESKESQINEYPKRGHRNYMNSNTDSSVSSLANLGSPASPPRPTSPTFEVREILEQIRQIQSEADNAFFDTLTEGEIREVTSYSPNSSNNLPSVHQSTSLTSNNSFTLNNISLMHKSTTTTPNNNTSYINTLTASDSNSSNNSSMKSNSSSTNKRNSLNSTSNSSHSKNSTKKVITNRDLYLPISNNSHQNFIHTNRSSNNKFVQQNIFNPSSSSHITNNNKKISMRNSMTSNCILNRGRIGNRGWISKSAPTTPAGTCNFPMQFGGIDDSSPLLDEQDEEEHDDDVEQNCLN</sequence>
<organism evidence="19">
    <name type="scientific">Culicoides sonorensis</name>
    <name type="common">Biting midge</name>
    <dbReference type="NCBI Taxonomy" id="179676"/>
    <lineage>
        <taxon>Eukaryota</taxon>
        <taxon>Metazoa</taxon>
        <taxon>Ecdysozoa</taxon>
        <taxon>Arthropoda</taxon>
        <taxon>Hexapoda</taxon>
        <taxon>Insecta</taxon>
        <taxon>Pterygota</taxon>
        <taxon>Neoptera</taxon>
        <taxon>Endopterygota</taxon>
        <taxon>Diptera</taxon>
        <taxon>Nematocera</taxon>
        <taxon>Chironomoidea</taxon>
        <taxon>Ceratopogonidae</taxon>
        <taxon>Ceratopogoninae</taxon>
        <taxon>Culicoides</taxon>
        <taxon>Monoculicoides</taxon>
    </lineage>
</organism>
<accession>A0A336KVT1</accession>